<dbReference type="InterPro" id="IPR027417">
    <property type="entry name" value="P-loop_NTPase"/>
</dbReference>
<reference evidence="3" key="1">
    <citation type="journal article" date="2019" name="Int. J. Syst. Evol. Microbiol.">
        <title>The Global Catalogue of Microorganisms (GCM) 10K type strain sequencing project: providing services to taxonomists for standard genome sequencing and annotation.</title>
        <authorList>
            <consortium name="The Broad Institute Genomics Platform"/>
            <consortium name="The Broad Institute Genome Sequencing Center for Infectious Disease"/>
            <person name="Wu L."/>
            <person name="Ma J."/>
        </authorList>
    </citation>
    <scope>NUCLEOTIDE SEQUENCE [LARGE SCALE GENOMIC DNA]</scope>
    <source>
        <strain evidence="3">DT43</strain>
    </source>
</reference>
<gene>
    <name evidence="2" type="ORF">ACFPQ3_02525</name>
</gene>
<keyword evidence="3" id="KW-1185">Reference proteome</keyword>
<evidence type="ECO:0000313" key="3">
    <source>
        <dbReference type="Proteomes" id="UP001596110"/>
    </source>
</evidence>
<evidence type="ECO:0000259" key="1">
    <source>
        <dbReference type="Pfam" id="PF00004"/>
    </source>
</evidence>
<proteinExistence type="predicted"/>
<dbReference type="Pfam" id="PF00004">
    <property type="entry name" value="AAA"/>
    <property type="match status" value="1"/>
</dbReference>
<dbReference type="InterPro" id="IPR052922">
    <property type="entry name" value="Cytidylate_Kinase-2"/>
</dbReference>
<dbReference type="SUPFAM" id="SSF52540">
    <property type="entry name" value="P-loop containing nucleoside triphosphate hydrolases"/>
    <property type="match status" value="1"/>
</dbReference>
<evidence type="ECO:0000313" key="2">
    <source>
        <dbReference type="EMBL" id="MFC5630495.1"/>
    </source>
</evidence>
<dbReference type="PANTHER" id="PTHR37816:SF3">
    <property type="entry name" value="MODULATES DNA TOPOLOGY"/>
    <property type="match status" value="1"/>
</dbReference>
<dbReference type="EMBL" id="JBHSOJ010000015">
    <property type="protein sequence ID" value="MFC5630495.1"/>
    <property type="molecule type" value="Genomic_DNA"/>
</dbReference>
<dbReference type="PANTHER" id="PTHR37816">
    <property type="entry name" value="YALI0E33011P"/>
    <property type="match status" value="1"/>
</dbReference>
<dbReference type="Proteomes" id="UP001596110">
    <property type="component" value="Unassembled WGS sequence"/>
</dbReference>
<sequence length="164" mass="19115">MYQRIMIIGSPGSGKSTLAKRLAQELELPLIHLDKLNWIDDKDTVSKEVFLERLDKVVSGSSWIIDGNYGSSMEVRLKRAELVIWLKVPRLVCLYRVVKRYLHSLFQDNSAGNPKRIDWNFIRFIWGFPKSHQKTEELLEQFSTVKVLKVSNLKDALHFVRENT</sequence>
<comment type="caution">
    <text evidence="2">The sequence shown here is derived from an EMBL/GenBank/DDBJ whole genome shotgun (WGS) entry which is preliminary data.</text>
</comment>
<name>A0ABW0UAE7_9STRE</name>
<feature type="domain" description="ATPase AAA-type core" evidence="1">
    <location>
        <begin position="5"/>
        <end position="39"/>
    </location>
</feature>
<organism evidence="2 3">
    <name type="scientific">Streptococcus caledonicus</name>
    <dbReference type="NCBI Taxonomy" id="2614158"/>
    <lineage>
        <taxon>Bacteria</taxon>
        <taxon>Bacillati</taxon>
        <taxon>Bacillota</taxon>
        <taxon>Bacilli</taxon>
        <taxon>Lactobacillales</taxon>
        <taxon>Streptococcaceae</taxon>
        <taxon>Streptococcus</taxon>
    </lineage>
</organism>
<protein>
    <submittedName>
        <fullName evidence="2">AAA family ATPase</fullName>
    </submittedName>
</protein>
<accession>A0ABW0UAE7</accession>
<dbReference type="InterPro" id="IPR003959">
    <property type="entry name" value="ATPase_AAA_core"/>
</dbReference>
<dbReference type="Gene3D" id="3.40.50.300">
    <property type="entry name" value="P-loop containing nucleotide triphosphate hydrolases"/>
    <property type="match status" value="1"/>
</dbReference>
<dbReference type="RefSeq" id="WP_198039910.1">
    <property type="nucleotide sequence ID" value="NZ_JBHSOJ010000015.1"/>
</dbReference>